<feature type="domain" description="HNH nuclease" evidence="3">
    <location>
        <begin position="230"/>
        <end position="282"/>
    </location>
</feature>
<comment type="similarity">
    <text evidence="1">Belongs to the Rv1128c/1148c/1588c/1702c/1945/3466 family.</text>
</comment>
<evidence type="ECO:0000256" key="2">
    <source>
        <dbReference type="SAM" id="MobiDB-lite"/>
    </source>
</evidence>
<dbReference type="RefSeq" id="WP_219079945.1">
    <property type="nucleotide sequence ID" value="NZ_CP079216.1"/>
</dbReference>
<accession>A0ABX8SEA1</accession>
<dbReference type="SMART" id="SM00507">
    <property type="entry name" value="HNHc"/>
    <property type="match status" value="1"/>
</dbReference>
<dbReference type="InterPro" id="IPR002711">
    <property type="entry name" value="HNH"/>
</dbReference>
<keyword evidence="4" id="KW-0540">Nuclease</keyword>
<dbReference type="InterPro" id="IPR003615">
    <property type="entry name" value="HNH_nuc"/>
</dbReference>
<reference evidence="4 5" key="1">
    <citation type="submission" date="2021-07" db="EMBL/GenBank/DDBJ databases">
        <title>complete genome sequencing of Tessaracoccus sp.J1M15.</title>
        <authorList>
            <person name="Bae J.-W."/>
            <person name="Kim D.-y."/>
        </authorList>
    </citation>
    <scope>NUCLEOTIDE SEQUENCE [LARGE SCALE GENOMIC DNA]</scope>
    <source>
        <strain evidence="4 5">J1M15</strain>
    </source>
</reference>
<sequence>MARRDALQGAGQGILRGLKQVPVALGPALLERAQEELLAWVGQLDPKGLEVLAASLGDLLVPELAEERERERVERDARLARDRRELMLAGDHHGSMTIRGRVPIAVGEAFRAQLQALVPTSQSYREAHETPPSMAARMADALEAWTSIVSGVDKDAMPSRGGDRPTLYVTVSEEGLLTRDAQARLLDDQTRLDAPETRRIACDARLARLVFSAEGAILDLGQSRRLFTGALRRALAARDRGCAFPGCDMPAVACEGHHIVPWQSGGSTCLDNAVLLCPRHHRLVEPDPGRPAHLQWQVRLDPETRLPVFIPASGIGEAEKPRMHHRFLRRYQPPPGDGEGEPSDQRPAGGAAGPPTREGRGAPGCWGTSAPVSQGTGAPRS</sequence>
<dbReference type="InterPro" id="IPR003870">
    <property type="entry name" value="DUF222"/>
</dbReference>
<dbReference type="Pfam" id="PF01844">
    <property type="entry name" value="HNH"/>
    <property type="match status" value="1"/>
</dbReference>
<feature type="compositionally biased region" description="Polar residues" evidence="2">
    <location>
        <begin position="370"/>
        <end position="381"/>
    </location>
</feature>
<evidence type="ECO:0000256" key="1">
    <source>
        <dbReference type="ARBA" id="ARBA00023450"/>
    </source>
</evidence>
<keyword evidence="4" id="KW-0378">Hydrolase</keyword>
<organism evidence="4 5">
    <name type="scientific">Tessaracoccus palaemonis</name>
    <dbReference type="NCBI Taxonomy" id="2829499"/>
    <lineage>
        <taxon>Bacteria</taxon>
        <taxon>Bacillati</taxon>
        <taxon>Actinomycetota</taxon>
        <taxon>Actinomycetes</taxon>
        <taxon>Propionibacteriales</taxon>
        <taxon>Propionibacteriaceae</taxon>
        <taxon>Tessaracoccus</taxon>
    </lineage>
</organism>
<gene>
    <name evidence="4" type="ORF">KDB89_07925</name>
</gene>
<name>A0ABX8SEA1_9ACTN</name>
<feature type="region of interest" description="Disordered" evidence="2">
    <location>
        <begin position="328"/>
        <end position="381"/>
    </location>
</feature>
<evidence type="ECO:0000259" key="3">
    <source>
        <dbReference type="SMART" id="SM00507"/>
    </source>
</evidence>
<evidence type="ECO:0000313" key="5">
    <source>
        <dbReference type="Proteomes" id="UP000824504"/>
    </source>
</evidence>
<dbReference type="CDD" id="cd00085">
    <property type="entry name" value="HNHc"/>
    <property type="match status" value="1"/>
</dbReference>
<evidence type="ECO:0000313" key="4">
    <source>
        <dbReference type="EMBL" id="QXT61732.1"/>
    </source>
</evidence>
<proteinExistence type="inferred from homology"/>
<dbReference type="Proteomes" id="UP000824504">
    <property type="component" value="Chromosome"/>
</dbReference>
<dbReference type="Pfam" id="PF02720">
    <property type="entry name" value="DUF222"/>
    <property type="match status" value="1"/>
</dbReference>
<keyword evidence="5" id="KW-1185">Reference proteome</keyword>
<dbReference type="EMBL" id="CP079216">
    <property type="protein sequence ID" value="QXT61732.1"/>
    <property type="molecule type" value="Genomic_DNA"/>
</dbReference>
<keyword evidence="4" id="KW-0255">Endonuclease</keyword>
<dbReference type="GO" id="GO:0004519">
    <property type="term" value="F:endonuclease activity"/>
    <property type="evidence" value="ECO:0007669"/>
    <property type="project" value="UniProtKB-KW"/>
</dbReference>
<protein>
    <submittedName>
        <fullName evidence="4">HNH endonuclease</fullName>
    </submittedName>
</protein>